<evidence type="ECO:0000256" key="7">
    <source>
        <dbReference type="ARBA" id="ARBA00023212"/>
    </source>
</evidence>
<dbReference type="FunFam" id="3.30.740.10:FF:000001">
    <property type="entry name" value="Dynein light chain"/>
    <property type="match status" value="1"/>
</dbReference>
<comment type="subcellular location">
    <subcellularLocation>
        <location evidence="1">Cytoplasm</location>
        <location evidence="1">Cytoskeleton</location>
    </subcellularLocation>
</comment>
<evidence type="ECO:0000256" key="2">
    <source>
        <dbReference type="ARBA" id="ARBA00010156"/>
    </source>
</evidence>
<proteinExistence type="inferred from homology"/>
<dbReference type="STRING" id="1263082.A0A068RPI6"/>
<dbReference type="SUPFAM" id="SSF54648">
    <property type="entry name" value="DLC"/>
    <property type="match status" value="1"/>
</dbReference>
<accession>A0A068RPI6</accession>
<name>A0A068RPI6_9FUNG</name>
<dbReference type="InterPro" id="IPR019763">
    <property type="entry name" value="Dynein_light_1/2_CS"/>
</dbReference>
<dbReference type="CDD" id="cd21452">
    <property type="entry name" value="DLC-like_DYNLL1_DYNLL2"/>
    <property type="match status" value="1"/>
</dbReference>
<dbReference type="EMBL" id="CBTN010000010">
    <property type="protein sequence ID" value="CDH51630.1"/>
    <property type="molecule type" value="Genomic_DNA"/>
</dbReference>
<comment type="similarity">
    <text evidence="2">Belongs to the dynein light chain family.</text>
</comment>
<protein>
    <submittedName>
        <fullName evidence="9">Dynein light chain cytoplasmic</fullName>
    </submittedName>
</protein>
<keyword evidence="10" id="KW-1185">Reference proteome</keyword>
<dbReference type="GO" id="GO:0007017">
    <property type="term" value="P:microtubule-based process"/>
    <property type="evidence" value="ECO:0007669"/>
    <property type="project" value="InterPro"/>
</dbReference>
<dbReference type="InterPro" id="IPR037177">
    <property type="entry name" value="DLC_sf"/>
</dbReference>
<evidence type="ECO:0000256" key="4">
    <source>
        <dbReference type="ARBA" id="ARBA00022701"/>
    </source>
</evidence>
<dbReference type="Gene3D" id="3.30.740.10">
    <property type="entry name" value="Protein Inhibitor Of Neuronal Nitric Oxide Synthase"/>
    <property type="match status" value="1"/>
</dbReference>
<dbReference type="AlphaFoldDB" id="A0A068RPI6"/>
<dbReference type="Pfam" id="PF01221">
    <property type="entry name" value="Dynein_light"/>
    <property type="match status" value="1"/>
</dbReference>
<keyword evidence="3" id="KW-0963">Cytoplasm</keyword>
<evidence type="ECO:0000256" key="8">
    <source>
        <dbReference type="ARBA" id="ARBA00055833"/>
    </source>
</evidence>
<evidence type="ECO:0000313" key="9">
    <source>
        <dbReference type="EMBL" id="CDH51630.1"/>
    </source>
</evidence>
<comment type="caution">
    <text evidence="9">The sequence shown here is derived from an EMBL/GenBank/DDBJ whole genome shotgun (WGS) entry which is preliminary data.</text>
</comment>
<dbReference type="PANTHER" id="PTHR11886:SF35">
    <property type="entry name" value="DYNEIN LIGHT CHAIN"/>
    <property type="match status" value="1"/>
</dbReference>
<dbReference type="OrthoDB" id="10033309at2759"/>
<organism evidence="9 10">
    <name type="scientific">Lichtheimia corymbifera JMRC:FSU:9682</name>
    <dbReference type="NCBI Taxonomy" id="1263082"/>
    <lineage>
        <taxon>Eukaryota</taxon>
        <taxon>Fungi</taxon>
        <taxon>Fungi incertae sedis</taxon>
        <taxon>Mucoromycota</taxon>
        <taxon>Mucoromycotina</taxon>
        <taxon>Mucoromycetes</taxon>
        <taxon>Mucorales</taxon>
        <taxon>Lichtheimiaceae</taxon>
        <taxon>Lichtheimia</taxon>
    </lineage>
</organism>
<reference evidence="9" key="1">
    <citation type="submission" date="2013-08" db="EMBL/GenBank/DDBJ databases">
        <title>Gene expansion shapes genome architecture in the human pathogen Lichtheimia corymbifera: an evolutionary genomics analysis in the ancient terrestrial Mucorales (Mucoromycotina).</title>
        <authorList>
            <person name="Schwartze V.U."/>
            <person name="Winter S."/>
            <person name="Shelest E."/>
            <person name="Marcet-Houben M."/>
            <person name="Horn F."/>
            <person name="Wehner S."/>
            <person name="Hoffmann K."/>
            <person name="Riege K."/>
            <person name="Sammeth M."/>
            <person name="Nowrousian M."/>
            <person name="Valiante V."/>
            <person name="Linde J."/>
            <person name="Jacobsen I.D."/>
            <person name="Marz M."/>
            <person name="Brakhage A.A."/>
            <person name="Gabaldon T."/>
            <person name="Bocker S."/>
            <person name="Voigt K."/>
        </authorList>
    </citation>
    <scope>NUCLEOTIDE SEQUENCE [LARGE SCALE GENOMIC DNA]</scope>
    <source>
        <strain evidence="9">FSU 9682</strain>
    </source>
</reference>
<dbReference type="Proteomes" id="UP000027586">
    <property type="component" value="Unassembled WGS sequence"/>
</dbReference>
<dbReference type="GO" id="GO:0045505">
    <property type="term" value="F:dynein intermediate chain binding"/>
    <property type="evidence" value="ECO:0007669"/>
    <property type="project" value="TreeGrafter"/>
</dbReference>
<dbReference type="GO" id="GO:0005874">
    <property type="term" value="C:microtubule"/>
    <property type="evidence" value="ECO:0007669"/>
    <property type="project" value="UniProtKB-KW"/>
</dbReference>
<comment type="function">
    <text evidence="8">Acts as one of several non-catalytic accessory components of the cytoplasmic dynein complex that are thought to be involved in linking dynein to cargos and to adapter proteins that regulate dynein function. Cytoplasmic dynein 1 acts as a motor for the intracellular retrograde motility of vesicles and organelles along microtubules. May play a role in changing or maintaining the spatial distribution of cytoskeletal structures. Also a component of the nuclear pore complex.</text>
</comment>
<dbReference type="PROSITE" id="PS01239">
    <property type="entry name" value="DYNEIN_LIGHT_1"/>
    <property type="match status" value="1"/>
</dbReference>
<sequence length="231" mass="26888">MLSNTAFVRRCAELPDLCLRKAHEIHDRQSIRSLPRITRYGFLLPASKSAAMCLVLQYLEINLLQEQDRDHHHRPYLDANQRHCMQHQMPVPDARKRRSYVKTVSGARLTRFLSSSTSSATLFSFLFFHSFINKPRHIDTYTMAETKAVIKSADMSEEMQQEAIECSTQALEKYNIEKDIAAHIKREFDKKYGTTWHCVVGRNFGSFVTHESKHFIYFYHGQIAILLFKSA</sequence>
<keyword evidence="6" id="KW-0505">Motor protein</keyword>
<dbReference type="GO" id="GO:0005868">
    <property type="term" value="C:cytoplasmic dynein complex"/>
    <property type="evidence" value="ECO:0007669"/>
    <property type="project" value="TreeGrafter"/>
</dbReference>
<dbReference type="PANTHER" id="PTHR11886">
    <property type="entry name" value="DYNEIN LIGHT CHAIN"/>
    <property type="match status" value="1"/>
</dbReference>
<dbReference type="InterPro" id="IPR001372">
    <property type="entry name" value="Dynein_light_chain_typ-1/2"/>
</dbReference>
<keyword evidence="5" id="KW-0243">Dynein</keyword>
<dbReference type="VEuPathDB" id="FungiDB:LCOR_03210.1"/>
<evidence type="ECO:0000256" key="6">
    <source>
        <dbReference type="ARBA" id="ARBA00023175"/>
    </source>
</evidence>
<evidence type="ECO:0000256" key="5">
    <source>
        <dbReference type="ARBA" id="ARBA00023017"/>
    </source>
</evidence>
<evidence type="ECO:0000256" key="3">
    <source>
        <dbReference type="ARBA" id="ARBA00022490"/>
    </source>
</evidence>
<gene>
    <name evidence="9" type="ORF">LCOR_03210.1</name>
</gene>
<evidence type="ECO:0000256" key="1">
    <source>
        <dbReference type="ARBA" id="ARBA00004245"/>
    </source>
</evidence>
<keyword evidence="7" id="KW-0206">Cytoskeleton</keyword>
<keyword evidence="4" id="KW-0493">Microtubule</keyword>
<dbReference type="SMART" id="SM01375">
    <property type="entry name" value="Dynein_light"/>
    <property type="match status" value="1"/>
</dbReference>
<evidence type="ECO:0000313" key="10">
    <source>
        <dbReference type="Proteomes" id="UP000027586"/>
    </source>
</evidence>